<evidence type="ECO:0000256" key="4">
    <source>
        <dbReference type="ARBA" id="ARBA00022989"/>
    </source>
</evidence>
<feature type="transmembrane region" description="Helical" evidence="7">
    <location>
        <begin position="306"/>
        <end position="326"/>
    </location>
</feature>
<keyword evidence="4 7" id="KW-1133">Transmembrane helix</keyword>
<feature type="compositionally biased region" description="Basic and acidic residues" evidence="6">
    <location>
        <begin position="362"/>
        <end position="381"/>
    </location>
</feature>
<dbReference type="PANTHER" id="PTHR21716:SF64">
    <property type="entry name" value="AI-2 TRANSPORT PROTEIN TQSA"/>
    <property type="match status" value="1"/>
</dbReference>
<feature type="transmembrane region" description="Helical" evidence="7">
    <location>
        <begin position="84"/>
        <end position="110"/>
    </location>
</feature>
<dbReference type="OrthoDB" id="9799225at2"/>
<dbReference type="AlphaFoldDB" id="A0A4S4FZ84"/>
<organism evidence="8 9">
    <name type="scientific">Orlajensenia flava</name>
    <dbReference type="NCBI Taxonomy" id="2565934"/>
    <lineage>
        <taxon>Bacteria</taxon>
        <taxon>Bacillati</taxon>
        <taxon>Actinomycetota</taxon>
        <taxon>Actinomycetes</taxon>
        <taxon>Micrococcales</taxon>
        <taxon>Microbacteriaceae</taxon>
        <taxon>Orlajensenia</taxon>
    </lineage>
</organism>
<proteinExistence type="inferred from homology"/>
<protein>
    <submittedName>
        <fullName evidence="8">AI-2E family transporter</fullName>
    </submittedName>
</protein>
<reference evidence="8 9" key="1">
    <citation type="submission" date="2019-04" db="EMBL/GenBank/DDBJ databases">
        <authorList>
            <person name="Jiang L."/>
        </authorList>
    </citation>
    <scope>NUCLEOTIDE SEQUENCE [LARGE SCALE GENOMIC DNA]</scope>
    <source>
        <strain evidence="8 9">YIM 131861</strain>
    </source>
</reference>
<feature type="transmembrane region" description="Helical" evidence="7">
    <location>
        <begin position="173"/>
        <end position="196"/>
    </location>
</feature>
<comment type="subcellular location">
    <subcellularLocation>
        <location evidence="1">Membrane</location>
        <topology evidence="1">Multi-pass membrane protein</topology>
    </subcellularLocation>
</comment>
<comment type="similarity">
    <text evidence="2">Belongs to the autoinducer-2 exporter (AI-2E) (TC 2.A.86) family.</text>
</comment>
<keyword evidence="9" id="KW-1185">Reference proteome</keyword>
<keyword evidence="5 7" id="KW-0472">Membrane</keyword>
<gene>
    <name evidence="8" type="ORF">E6C70_01075</name>
</gene>
<keyword evidence="3 7" id="KW-0812">Transmembrane</keyword>
<dbReference type="GO" id="GO:0016020">
    <property type="term" value="C:membrane"/>
    <property type="evidence" value="ECO:0007669"/>
    <property type="project" value="UniProtKB-SubCell"/>
</dbReference>
<comment type="caution">
    <text evidence="8">The sequence shown here is derived from an EMBL/GenBank/DDBJ whole genome shotgun (WGS) entry which is preliminary data.</text>
</comment>
<feature type="transmembrane region" description="Helical" evidence="7">
    <location>
        <begin position="246"/>
        <end position="266"/>
    </location>
</feature>
<dbReference type="EMBL" id="SSSN01000002">
    <property type="protein sequence ID" value="THG36163.1"/>
    <property type="molecule type" value="Genomic_DNA"/>
</dbReference>
<dbReference type="Pfam" id="PF01594">
    <property type="entry name" value="AI-2E_transport"/>
    <property type="match status" value="1"/>
</dbReference>
<sequence length="390" mass="41193">MTDATTPDVRIHDAQDTERPGAAVAPVGFSLSTRVLITLAAATLTVAGMYFAKDIIGPIVLAVVLVIIAHPVRPLLEKRGWPRWLATTTVIVVVYLILIIILGLLVLALAQFARLVTDSADQFEASARQFTDWVNGLGLSAAQTKAISGSFDPGTLVGIVLAGAKSLLSSISAIALVFAYALFMAADAAYIAPLFARYRDSRGHVIAALNRFASGVRSYMIVNAIFGAIVAVLDGLILWALGVPGAFIWAVLAFITNFIPNIGFIIGVVPPAALALVTGGWGLALVVIGVYIVINVTLQVLVQPRFVAVAVSLGFTITFASVFFWGFVLGPLGALLAVPLTLLLKLLLLDADPQAEWARALSGDRKPEEEQPESRSDHEESAPPASHPAA</sequence>
<feature type="transmembrane region" description="Helical" evidence="7">
    <location>
        <begin position="55"/>
        <end position="72"/>
    </location>
</feature>
<evidence type="ECO:0000256" key="5">
    <source>
        <dbReference type="ARBA" id="ARBA00023136"/>
    </source>
</evidence>
<name>A0A4S4FZ84_9MICO</name>
<dbReference type="PANTHER" id="PTHR21716">
    <property type="entry name" value="TRANSMEMBRANE PROTEIN"/>
    <property type="match status" value="1"/>
</dbReference>
<evidence type="ECO:0000256" key="7">
    <source>
        <dbReference type="SAM" id="Phobius"/>
    </source>
</evidence>
<feature type="transmembrane region" description="Helical" evidence="7">
    <location>
        <begin position="272"/>
        <end position="294"/>
    </location>
</feature>
<dbReference type="RefSeq" id="WP_136421415.1">
    <property type="nucleotide sequence ID" value="NZ_OZ241748.1"/>
</dbReference>
<evidence type="ECO:0000313" key="9">
    <source>
        <dbReference type="Proteomes" id="UP000307380"/>
    </source>
</evidence>
<dbReference type="Proteomes" id="UP000307380">
    <property type="component" value="Unassembled WGS sequence"/>
</dbReference>
<evidence type="ECO:0000313" key="8">
    <source>
        <dbReference type="EMBL" id="THG36163.1"/>
    </source>
</evidence>
<dbReference type="InterPro" id="IPR002549">
    <property type="entry name" value="AI-2E-like"/>
</dbReference>
<evidence type="ECO:0000256" key="1">
    <source>
        <dbReference type="ARBA" id="ARBA00004141"/>
    </source>
</evidence>
<evidence type="ECO:0000256" key="3">
    <source>
        <dbReference type="ARBA" id="ARBA00022692"/>
    </source>
</evidence>
<evidence type="ECO:0000256" key="6">
    <source>
        <dbReference type="SAM" id="MobiDB-lite"/>
    </source>
</evidence>
<feature type="transmembrane region" description="Helical" evidence="7">
    <location>
        <begin position="27"/>
        <end position="48"/>
    </location>
</feature>
<dbReference type="GO" id="GO:0055085">
    <property type="term" value="P:transmembrane transport"/>
    <property type="evidence" value="ECO:0007669"/>
    <property type="project" value="TreeGrafter"/>
</dbReference>
<feature type="region of interest" description="Disordered" evidence="6">
    <location>
        <begin position="359"/>
        <end position="390"/>
    </location>
</feature>
<accession>A0A4S4FZ84</accession>
<feature type="transmembrane region" description="Helical" evidence="7">
    <location>
        <begin position="332"/>
        <end position="349"/>
    </location>
</feature>
<evidence type="ECO:0000256" key="2">
    <source>
        <dbReference type="ARBA" id="ARBA00009773"/>
    </source>
</evidence>
<feature type="transmembrane region" description="Helical" evidence="7">
    <location>
        <begin position="216"/>
        <end position="239"/>
    </location>
</feature>